<gene>
    <name evidence="2" type="ORF">IAB16_06880</name>
</gene>
<protein>
    <recommendedName>
        <fullName evidence="4">Spore germination protein</fullName>
    </recommendedName>
</protein>
<feature type="transmembrane region" description="Helical" evidence="1">
    <location>
        <begin position="142"/>
        <end position="160"/>
    </location>
</feature>
<keyword evidence="1" id="KW-0472">Membrane</keyword>
<evidence type="ECO:0000256" key="1">
    <source>
        <dbReference type="SAM" id="Phobius"/>
    </source>
</evidence>
<keyword evidence="1" id="KW-0812">Transmembrane</keyword>
<dbReference type="Proteomes" id="UP000727857">
    <property type="component" value="Unassembled WGS sequence"/>
</dbReference>
<feature type="transmembrane region" description="Helical" evidence="1">
    <location>
        <begin position="185"/>
        <end position="202"/>
    </location>
</feature>
<feature type="transmembrane region" description="Helical" evidence="1">
    <location>
        <begin position="351"/>
        <end position="371"/>
    </location>
</feature>
<dbReference type="AlphaFoldDB" id="A0A940DI91"/>
<reference evidence="2" key="2">
    <citation type="journal article" date="2021" name="PeerJ">
        <title>Extensive microbial diversity within the chicken gut microbiome revealed by metagenomics and culture.</title>
        <authorList>
            <person name="Gilroy R."/>
            <person name="Ravi A."/>
            <person name="Getino M."/>
            <person name="Pursley I."/>
            <person name="Horton D.L."/>
            <person name="Alikhan N.F."/>
            <person name="Baker D."/>
            <person name="Gharbi K."/>
            <person name="Hall N."/>
            <person name="Watson M."/>
            <person name="Adriaenssens E.M."/>
            <person name="Foster-Nyarko E."/>
            <person name="Jarju S."/>
            <person name="Secka A."/>
            <person name="Antonio M."/>
            <person name="Oren A."/>
            <person name="Chaudhuri R.R."/>
            <person name="La Ragione R."/>
            <person name="Hildebrand F."/>
            <person name="Pallen M.J."/>
        </authorList>
    </citation>
    <scope>NUCLEOTIDE SEQUENCE</scope>
    <source>
        <strain evidence="2">517</strain>
    </source>
</reference>
<feature type="transmembrane region" description="Helical" evidence="1">
    <location>
        <begin position="319"/>
        <end position="339"/>
    </location>
</feature>
<sequence>MKNNILTARQYGILAFLLSFVFKFSLLPGLVAEVAGRDMWLVITFAVLIEAGTLAVIVRISALGGMEAVKERYGTVVYLALALPAAMLFTVKCAVYMSEVNTFTTSYLFYNVSAESVAVILTVTIVFLGIRAAKGIGRVSEIALWLIPVLVLIGAVFGKIKVEPSYVRPVAADGIGPIASAFDRSLFWFFDYTPLLFFRLKTNENVAERKRKSSGAADAEGSVKRALGSLKKYAPVIGGALGAVLIIPFLYAVFVMTYGMSGHLVGNAFSSLGSFNVVNTEIGSIDWPAIVLWLCFAVIVLSILVFAAGRTVESVGVPLPVAVTVAAAVALILAETLFFNSEKAMRFALSAARYPAAAIAVTVTAATLILLERRGKAVRSGIEAEVKDEAGV</sequence>
<comment type="caution">
    <text evidence="2">The sequence shown here is derived from an EMBL/GenBank/DDBJ whole genome shotgun (WGS) entry which is preliminary data.</text>
</comment>
<feature type="transmembrane region" description="Helical" evidence="1">
    <location>
        <begin position="76"/>
        <end position="97"/>
    </location>
</feature>
<feature type="transmembrane region" description="Helical" evidence="1">
    <location>
        <begin position="287"/>
        <end position="307"/>
    </location>
</feature>
<dbReference type="EMBL" id="JADINF010000174">
    <property type="protein sequence ID" value="MBO8424727.1"/>
    <property type="molecule type" value="Genomic_DNA"/>
</dbReference>
<feature type="transmembrane region" description="Helical" evidence="1">
    <location>
        <begin position="40"/>
        <end position="64"/>
    </location>
</feature>
<name>A0A940DI91_9FIRM</name>
<reference evidence="2" key="1">
    <citation type="submission" date="2020-10" db="EMBL/GenBank/DDBJ databases">
        <authorList>
            <person name="Gilroy R."/>
        </authorList>
    </citation>
    <scope>NUCLEOTIDE SEQUENCE</scope>
    <source>
        <strain evidence="2">517</strain>
    </source>
</reference>
<evidence type="ECO:0000313" key="3">
    <source>
        <dbReference type="Proteomes" id="UP000727857"/>
    </source>
</evidence>
<feature type="transmembrane region" description="Helical" evidence="1">
    <location>
        <begin position="12"/>
        <end position="34"/>
    </location>
</feature>
<evidence type="ECO:0000313" key="2">
    <source>
        <dbReference type="EMBL" id="MBO8424727.1"/>
    </source>
</evidence>
<evidence type="ECO:0008006" key="4">
    <source>
        <dbReference type="Google" id="ProtNLM"/>
    </source>
</evidence>
<proteinExistence type="predicted"/>
<organism evidence="2 3">
    <name type="scientific">Candidatus Stercoripulliclostridium pullicola</name>
    <dbReference type="NCBI Taxonomy" id="2840953"/>
    <lineage>
        <taxon>Bacteria</taxon>
        <taxon>Bacillati</taxon>
        <taxon>Bacillota</taxon>
        <taxon>Clostridia</taxon>
        <taxon>Eubacteriales</taxon>
        <taxon>Candidatus Stercoripulliclostridium</taxon>
    </lineage>
</organism>
<feature type="transmembrane region" description="Helical" evidence="1">
    <location>
        <begin position="233"/>
        <end position="254"/>
    </location>
</feature>
<accession>A0A940DI91</accession>
<feature type="transmembrane region" description="Helical" evidence="1">
    <location>
        <begin position="109"/>
        <end position="130"/>
    </location>
</feature>
<keyword evidence="1" id="KW-1133">Transmembrane helix</keyword>